<protein>
    <recommendedName>
        <fullName evidence="3">Family 2 glycosyl transferase</fullName>
    </recommendedName>
</protein>
<dbReference type="EMBL" id="FLUV01000474">
    <property type="protein sequence ID" value="SBW19263.1"/>
    <property type="molecule type" value="Genomic_DNA"/>
</dbReference>
<evidence type="ECO:0000313" key="1">
    <source>
        <dbReference type="EMBL" id="SBW19263.1"/>
    </source>
</evidence>
<accession>A0A1C3NV23</accession>
<gene>
    <name evidence="1" type="ORF">FDG2_1136</name>
</gene>
<dbReference type="SUPFAM" id="SSF53448">
    <property type="entry name" value="Nucleotide-diphospho-sugar transferases"/>
    <property type="match status" value="1"/>
</dbReference>
<keyword evidence="2" id="KW-1185">Reference proteome</keyword>
<dbReference type="Gene3D" id="3.90.550.10">
    <property type="entry name" value="Spore Coat Polysaccharide Biosynthesis Protein SpsA, Chain A"/>
    <property type="match status" value="1"/>
</dbReference>
<organism evidence="1 2">
    <name type="scientific">Candidatus Protofrankia californiensis</name>
    <dbReference type="NCBI Taxonomy" id="1839754"/>
    <lineage>
        <taxon>Bacteria</taxon>
        <taxon>Bacillati</taxon>
        <taxon>Actinomycetota</taxon>
        <taxon>Actinomycetes</taxon>
        <taxon>Frankiales</taxon>
        <taxon>Frankiaceae</taxon>
        <taxon>Protofrankia</taxon>
    </lineage>
</organism>
<proteinExistence type="predicted"/>
<name>A0A1C3NV23_9ACTN</name>
<dbReference type="Proteomes" id="UP000199013">
    <property type="component" value="Unassembled WGS sequence"/>
</dbReference>
<evidence type="ECO:0000313" key="2">
    <source>
        <dbReference type="Proteomes" id="UP000199013"/>
    </source>
</evidence>
<reference evidence="2" key="1">
    <citation type="submission" date="2016-02" db="EMBL/GenBank/DDBJ databases">
        <authorList>
            <person name="Wibberg D."/>
        </authorList>
    </citation>
    <scope>NUCLEOTIDE SEQUENCE [LARGE SCALE GENOMIC DNA]</scope>
</reference>
<sequence>MYGEDADLNVRARRAGWRPVITPDATVIHHVGASSARRSDKMIMVMRAKVTFVRDHFEPGARRRSALALLTLGVAVRATLAVLTRWLKAAKAASGRTVPTADAWVGVWKARREWQPGYPPAPVIGKWPTTG</sequence>
<evidence type="ECO:0008006" key="3">
    <source>
        <dbReference type="Google" id="ProtNLM"/>
    </source>
</evidence>
<dbReference type="AlphaFoldDB" id="A0A1C3NV23"/>
<dbReference type="InterPro" id="IPR029044">
    <property type="entry name" value="Nucleotide-diphossugar_trans"/>
</dbReference>